<dbReference type="GO" id="GO:0003924">
    <property type="term" value="F:GTPase activity"/>
    <property type="evidence" value="ECO:0007669"/>
    <property type="project" value="UniProtKB-UniRule"/>
</dbReference>
<dbReference type="EC" id="3.6.1.-" evidence="3"/>
<dbReference type="Gene3D" id="3.40.50.300">
    <property type="entry name" value="P-loop containing nucleotide triphosphate hydrolases"/>
    <property type="match status" value="1"/>
</dbReference>
<keyword evidence="3" id="KW-0963">Cytoplasm</keyword>
<organism evidence="7 8">
    <name type="scientific">Aeromicrobium camelliae</name>
    <dbReference type="NCBI Taxonomy" id="1538144"/>
    <lineage>
        <taxon>Bacteria</taxon>
        <taxon>Bacillati</taxon>
        <taxon>Actinomycetota</taxon>
        <taxon>Actinomycetes</taxon>
        <taxon>Propionibacteriales</taxon>
        <taxon>Nocardioidaceae</taxon>
        <taxon>Aeromicrobium</taxon>
    </lineage>
</organism>
<keyword evidence="3" id="KW-0378">Hydrolase</keyword>
<dbReference type="Proteomes" id="UP000275225">
    <property type="component" value="Unassembled WGS sequence"/>
</dbReference>
<dbReference type="CDD" id="cd01854">
    <property type="entry name" value="YjeQ_EngC"/>
    <property type="match status" value="1"/>
</dbReference>
<dbReference type="Pfam" id="PF03193">
    <property type="entry name" value="RsgA_GTPase"/>
    <property type="match status" value="1"/>
</dbReference>
<dbReference type="PANTHER" id="PTHR32120">
    <property type="entry name" value="SMALL RIBOSOMAL SUBUNIT BIOGENESIS GTPASE RSGA"/>
    <property type="match status" value="1"/>
</dbReference>
<dbReference type="GO" id="GO:0005525">
    <property type="term" value="F:GTP binding"/>
    <property type="evidence" value="ECO:0007669"/>
    <property type="project" value="UniProtKB-UniRule"/>
</dbReference>
<keyword evidence="8" id="KW-1185">Reference proteome</keyword>
<accession>A0A3N6WLE3</accession>
<feature type="binding site" evidence="3">
    <location>
        <begin position="210"/>
        <end position="213"/>
    </location>
    <ligand>
        <name>GTP</name>
        <dbReference type="ChEBI" id="CHEBI:37565"/>
    </ligand>
</feature>
<dbReference type="HAMAP" id="MF_01820">
    <property type="entry name" value="GTPase_RsgA"/>
    <property type="match status" value="1"/>
</dbReference>
<feature type="binding site" evidence="3">
    <location>
        <begin position="256"/>
        <end position="264"/>
    </location>
    <ligand>
        <name>GTP</name>
        <dbReference type="ChEBI" id="CHEBI:37565"/>
    </ligand>
</feature>
<dbReference type="GO" id="GO:0005737">
    <property type="term" value="C:cytoplasm"/>
    <property type="evidence" value="ECO:0007669"/>
    <property type="project" value="UniProtKB-SubCell"/>
</dbReference>
<dbReference type="AlphaFoldDB" id="A0A3N6WLE3"/>
<evidence type="ECO:0000313" key="8">
    <source>
        <dbReference type="Proteomes" id="UP000275225"/>
    </source>
</evidence>
<evidence type="ECO:0000313" key="7">
    <source>
        <dbReference type="EMBL" id="RQN02498.1"/>
    </source>
</evidence>
<evidence type="ECO:0000256" key="4">
    <source>
        <dbReference type="SAM" id="MobiDB-lite"/>
    </source>
</evidence>
<dbReference type="OrthoDB" id="9809485at2"/>
<dbReference type="GO" id="GO:0046872">
    <property type="term" value="F:metal ion binding"/>
    <property type="evidence" value="ECO:0007669"/>
    <property type="project" value="UniProtKB-KW"/>
</dbReference>
<dbReference type="PROSITE" id="PS50936">
    <property type="entry name" value="ENGC_GTPASE"/>
    <property type="match status" value="1"/>
</dbReference>
<evidence type="ECO:0000256" key="3">
    <source>
        <dbReference type="HAMAP-Rule" id="MF_01820"/>
    </source>
</evidence>
<feature type="binding site" evidence="3">
    <location>
        <position position="351"/>
    </location>
    <ligand>
        <name>Zn(2+)</name>
        <dbReference type="ChEBI" id="CHEBI:29105"/>
    </ligand>
</feature>
<evidence type="ECO:0000256" key="1">
    <source>
        <dbReference type="ARBA" id="ARBA00022741"/>
    </source>
</evidence>
<feature type="compositionally biased region" description="Basic residues" evidence="4">
    <location>
        <begin position="1"/>
        <end position="25"/>
    </location>
</feature>
<dbReference type="GO" id="GO:0042274">
    <property type="term" value="P:ribosomal small subunit biogenesis"/>
    <property type="evidence" value="ECO:0007669"/>
    <property type="project" value="UniProtKB-UniRule"/>
</dbReference>
<gene>
    <name evidence="3 7" type="primary">rsgA</name>
    <name evidence="7" type="ORF">EHW97_13105</name>
</gene>
<feature type="binding site" evidence="3">
    <location>
        <position position="338"/>
    </location>
    <ligand>
        <name>Zn(2+)</name>
        <dbReference type="ChEBI" id="CHEBI:29105"/>
    </ligand>
</feature>
<dbReference type="PANTHER" id="PTHR32120:SF11">
    <property type="entry name" value="SMALL RIBOSOMAL SUBUNIT BIOGENESIS GTPASE RSGA 1, MITOCHONDRIAL-RELATED"/>
    <property type="match status" value="1"/>
</dbReference>
<comment type="subcellular location">
    <subcellularLocation>
        <location evidence="3">Cytoplasm</location>
    </subcellularLocation>
</comment>
<keyword evidence="1 3" id="KW-0547">Nucleotide-binding</keyword>
<keyword evidence="3" id="KW-0690">Ribosome biogenesis</keyword>
<feature type="binding site" evidence="3">
    <location>
        <position position="342"/>
    </location>
    <ligand>
        <name>Zn(2+)</name>
        <dbReference type="ChEBI" id="CHEBI:29105"/>
    </ligand>
</feature>
<evidence type="ECO:0000259" key="6">
    <source>
        <dbReference type="PROSITE" id="PS51721"/>
    </source>
</evidence>
<feature type="compositionally biased region" description="Basic and acidic residues" evidence="4">
    <location>
        <begin position="26"/>
        <end position="43"/>
    </location>
</feature>
<keyword evidence="2 3" id="KW-0342">GTP-binding</keyword>
<dbReference type="PROSITE" id="PS51721">
    <property type="entry name" value="G_CP"/>
    <property type="match status" value="1"/>
</dbReference>
<comment type="function">
    <text evidence="3">One of several proteins that assist in the late maturation steps of the functional core of the 30S ribosomal subunit. Helps release RbfA from mature subunits. May play a role in the assembly of ribosomal proteins into the subunit. Circularly permuted GTPase that catalyzes slow GTP hydrolysis, GTPase activity is stimulated by the 30S ribosomal subunit.</text>
</comment>
<dbReference type="NCBIfam" id="TIGR00157">
    <property type="entry name" value="ribosome small subunit-dependent GTPase A"/>
    <property type="match status" value="1"/>
</dbReference>
<feature type="binding site" evidence="3">
    <location>
        <position position="344"/>
    </location>
    <ligand>
        <name>Zn(2+)</name>
        <dbReference type="ChEBI" id="CHEBI:29105"/>
    </ligand>
</feature>
<keyword evidence="3" id="KW-0862">Zinc</keyword>
<protein>
    <recommendedName>
        <fullName evidence="3">Small ribosomal subunit biogenesis GTPase RsgA</fullName>
        <ecNumber evidence="3">3.6.1.-</ecNumber>
    </recommendedName>
</protein>
<dbReference type="EMBL" id="RQJX01000020">
    <property type="protein sequence ID" value="RQN02498.1"/>
    <property type="molecule type" value="Genomic_DNA"/>
</dbReference>
<evidence type="ECO:0000256" key="2">
    <source>
        <dbReference type="ARBA" id="ARBA00023134"/>
    </source>
</evidence>
<dbReference type="InterPro" id="IPR030378">
    <property type="entry name" value="G_CP_dom"/>
</dbReference>
<dbReference type="Gene3D" id="1.10.40.50">
    <property type="entry name" value="Probable gtpase engc, domain 3"/>
    <property type="match status" value="1"/>
</dbReference>
<keyword evidence="3" id="KW-0694">RNA-binding</keyword>
<feature type="domain" description="EngC GTPase" evidence="5">
    <location>
        <begin position="170"/>
        <end position="312"/>
    </location>
</feature>
<proteinExistence type="inferred from homology"/>
<evidence type="ECO:0000259" key="5">
    <source>
        <dbReference type="PROSITE" id="PS50936"/>
    </source>
</evidence>
<feature type="compositionally biased region" description="Basic and acidic residues" evidence="4">
    <location>
        <begin position="55"/>
        <end position="66"/>
    </location>
</feature>
<feature type="region of interest" description="Disordered" evidence="4">
    <location>
        <begin position="1"/>
        <end position="83"/>
    </location>
</feature>
<dbReference type="InterPro" id="IPR027417">
    <property type="entry name" value="P-loop_NTPase"/>
</dbReference>
<dbReference type="SUPFAM" id="SSF52540">
    <property type="entry name" value="P-loop containing nucleoside triphosphate hydrolases"/>
    <property type="match status" value="1"/>
</dbReference>
<comment type="subunit">
    <text evidence="3">Monomer. Associates with 30S ribosomal subunit, binds 16S rRNA.</text>
</comment>
<comment type="caution">
    <text evidence="7">The sequence shown here is derived from an EMBL/GenBank/DDBJ whole genome shotgun (WGS) entry which is preliminary data.</text>
</comment>
<sequence length="383" mass="42167">MTARRTVPHLRRPPHGARRRRARTARARDRDRGHRHHGQDVSHVRAGLDGVHPVSPRERDEHERFERPRRRGSRPRTKDRPTYDAASVARVVTIDRGRYTLTAEDGTVFTAMKSRPLGRQGVVVGDEVRVVGDLSGREGTLARIVEVLPRRTVLRRTADDDEALERVIVANADRMVIVQALADPPPRMGLIDRCLVAAFDAGIEPIVCFTKADLGSPDELLALLRPLDVRVVVTQRGGPLDEVRDELRDHTSVLVGHSGVGKSTLVNALVPDADRATSHVNEVTGRGRHTSTSAQLLALPFGGSIIDTPGIRSFGLRHVETDHIIRAFPDLAEVALDCPRGCTHLVEEPECALDVAVAEGRLPAERVTSFRRILASRATAAEY</sequence>
<name>A0A3N6WLE3_9ACTN</name>
<dbReference type="InterPro" id="IPR004881">
    <property type="entry name" value="Ribosome_biogen_GTPase_RsgA"/>
</dbReference>
<keyword evidence="3" id="KW-0699">rRNA-binding</keyword>
<dbReference type="GO" id="GO:0019843">
    <property type="term" value="F:rRNA binding"/>
    <property type="evidence" value="ECO:0007669"/>
    <property type="project" value="UniProtKB-KW"/>
</dbReference>
<dbReference type="InterPro" id="IPR010914">
    <property type="entry name" value="RsgA_GTPase_dom"/>
</dbReference>
<feature type="domain" description="CP-type G" evidence="6">
    <location>
        <begin position="161"/>
        <end position="314"/>
    </location>
</feature>
<keyword evidence="3" id="KW-0479">Metal-binding</keyword>
<reference evidence="7 8" key="1">
    <citation type="submission" date="2018-11" db="EMBL/GenBank/DDBJ databases">
        <authorList>
            <person name="Li F."/>
        </authorList>
    </citation>
    <scope>NUCLEOTIDE SEQUENCE [LARGE SCALE GENOMIC DNA]</scope>
    <source>
        <strain evidence="7 8">YS17T</strain>
    </source>
</reference>
<comment type="cofactor">
    <cofactor evidence="3">
        <name>Zn(2+)</name>
        <dbReference type="ChEBI" id="CHEBI:29105"/>
    </cofactor>
    <text evidence="3">Binds 1 zinc ion per subunit.</text>
</comment>
<comment type="similarity">
    <text evidence="3">Belongs to the TRAFAC class YlqF/YawG GTPase family. RsgA subfamily.</text>
</comment>